<proteinExistence type="inferred from homology"/>
<dbReference type="KEGG" id="sus:Acid_2962"/>
<dbReference type="HOGENOM" id="CLU_135567_4_1_0"/>
<evidence type="ECO:0000256" key="2">
    <source>
        <dbReference type="SAM" id="MobiDB-lite"/>
    </source>
</evidence>
<gene>
    <name evidence="4" type="ordered locus">Acid_2962</name>
</gene>
<dbReference type="EMBL" id="CP000473">
    <property type="protein sequence ID" value="ABJ83946.1"/>
    <property type="molecule type" value="Genomic_DNA"/>
</dbReference>
<dbReference type="InterPro" id="IPR008462">
    <property type="entry name" value="CsbD"/>
</dbReference>
<dbReference type="PIRSF" id="PIRSF039008">
    <property type="entry name" value="YjbJ"/>
    <property type="match status" value="1"/>
</dbReference>
<evidence type="ECO:0000256" key="1">
    <source>
        <dbReference type="ARBA" id="ARBA00009129"/>
    </source>
</evidence>
<dbReference type="PANTHER" id="PTHR34977:SF1">
    <property type="entry name" value="UPF0337 PROTEIN YJBJ"/>
    <property type="match status" value="1"/>
</dbReference>
<dbReference type="InterPro" id="IPR026042">
    <property type="entry name" value="YjbJ"/>
</dbReference>
<protein>
    <submittedName>
        <fullName evidence="4">CsbD family protein</fullName>
    </submittedName>
</protein>
<comment type="similarity">
    <text evidence="1">Belongs to the UPF0337 (CsbD) family.</text>
</comment>
<evidence type="ECO:0000313" key="4">
    <source>
        <dbReference type="EMBL" id="ABJ83946.1"/>
    </source>
</evidence>
<dbReference type="InterPro" id="IPR036629">
    <property type="entry name" value="YjbJ_sf"/>
</dbReference>
<dbReference type="AlphaFoldDB" id="Q023A0"/>
<dbReference type="PANTHER" id="PTHR34977">
    <property type="entry name" value="UPF0337 PROTEIN YJBJ"/>
    <property type="match status" value="1"/>
</dbReference>
<dbReference type="InterPro" id="IPR050423">
    <property type="entry name" value="UPF0337_stress_rsp"/>
</dbReference>
<feature type="domain" description="CsbD-like" evidence="3">
    <location>
        <begin position="4"/>
        <end position="55"/>
    </location>
</feature>
<dbReference type="STRING" id="234267.Acid_2962"/>
<reference evidence="4" key="1">
    <citation type="submission" date="2006-10" db="EMBL/GenBank/DDBJ databases">
        <title>Complete sequence of Solibacter usitatus Ellin6076.</title>
        <authorList>
            <consortium name="US DOE Joint Genome Institute"/>
            <person name="Copeland A."/>
            <person name="Lucas S."/>
            <person name="Lapidus A."/>
            <person name="Barry K."/>
            <person name="Detter J.C."/>
            <person name="Glavina del Rio T."/>
            <person name="Hammon N."/>
            <person name="Israni S."/>
            <person name="Dalin E."/>
            <person name="Tice H."/>
            <person name="Pitluck S."/>
            <person name="Thompson L.S."/>
            <person name="Brettin T."/>
            <person name="Bruce D."/>
            <person name="Han C."/>
            <person name="Tapia R."/>
            <person name="Gilna P."/>
            <person name="Schmutz J."/>
            <person name="Larimer F."/>
            <person name="Land M."/>
            <person name="Hauser L."/>
            <person name="Kyrpides N."/>
            <person name="Mikhailova N."/>
            <person name="Janssen P.H."/>
            <person name="Kuske C.R."/>
            <person name="Richardson P."/>
        </authorList>
    </citation>
    <scope>NUCLEOTIDE SEQUENCE</scope>
    <source>
        <strain evidence="4">Ellin6076</strain>
    </source>
</reference>
<dbReference type="eggNOG" id="COG3237">
    <property type="taxonomic scope" value="Bacteria"/>
</dbReference>
<dbReference type="Pfam" id="PF05532">
    <property type="entry name" value="CsbD"/>
    <property type="match status" value="1"/>
</dbReference>
<sequence length="77" mass="8647">MNWDQIEGKWKQFSGSAQEQWGKLTSDDLATLTGQKDQLVGKIQERYGIAKAEAEAQADKWSKALQPKKHESAASRL</sequence>
<evidence type="ECO:0000259" key="3">
    <source>
        <dbReference type="Pfam" id="PF05532"/>
    </source>
</evidence>
<accession>Q023A0</accession>
<dbReference type="FunCoup" id="Q023A0">
    <property type="interactions" value="61"/>
</dbReference>
<name>Q023A0_SOLUE</name>
<dbReference type="InParanoid" id="Q023A0"/>
<dbReference type="Gene3D" id="1.10.1470.10">
    <property type="entry name" value="YjbJ"/>
    <property type="match status" value="1"/>
</dbReference>
<dbReference type="OrthoDB" id="9796058at2"/>
<organism evidence="4">
    <name type="scientific">Solibacter usitatus (strain Ellin6076)</name>
    <dbReference type="NCBI Taxonomy" id="234267"/>
    <lineage>
        <taxon>Bacteria</taxon>
        <taxon>Pseudomonadati</taxon>
        <taxon>Acidobacteriota</taxon>
        <taxon>Terriglobia</taxon>
        <taxon>Bryobacterales</taxon>
        <taxon>Solibacteraceae</taxon>
        <taxon>Candidatus Solibacter</taxon>
    </lineage>
</organism>
<dbReference type="SUPFAM" id="SSF69047">
    <property type="entry name" value="Hypothetical protein YjbJ"/>
    <property type="match status" value="1"/>
</dbReference>
<feature type="region of interest" description="Disordered" evidence="2">
    <location>
        <begin position="58"/>
        <end position="77"/>
    </location>
</feature>